<evidence type="ECO:0000256" key="4">
    <source>
        <dbReference type="ARBA" id="ARBA00023136"/>
    </source>
</evidence>
<dbReference type="InterPro" id="IPR008952">
    <property type="entry name" value="Tetraspanin_EC2_sf"/>
</dbReference>
<comment type="subcellular location">
    <subcellularLocation>
        <location evidence="1">Membrane</location>
        <topology evidence="1">Multi-pass membrane protein</topology>
    </subcellularLocation>
</comment>
<proteinExistence type="predicted"/>
<dbReference type="InterPro" id="IPR018499">
    <property type="entry name" value="Tetraspanin/Peripherin"/>
</dbReference>
<keyword evidence="2 6" id="KW-0812">Transmembrane</keyword>
<dbReference type="OrthoDB" id="9836210at2759"/>
<sequence>MGGIACLCNGLSKRLKPVEKPREAAVSCECGWEVETGHAIAVGLGILEGKRLFLLAVGIFAEWNVIRFAGGLVPLILTVVSACLGGPAAFATVFAIQKRRREPRYRCLKGLLKCLSIAVLFCALMNAAVIATFGAYLNIRREDIAGVFNASMMLYAEESSHKTTIDQLQFTLQCCGHAGYSDWIAFDWQKADYASRDEMSSQRRISDEDLRSMAVPFSCCRLRSMRPCFHMDFTMNADTINDKGCAEVLSRLVFRSAALAYCVSAFLVLTQILLAILVLKIAKRPFRSDCPSLCECTEKCPSVCPLLDHQSSTSYVSSTGNTSPCSDRANSSAAKNRRRNGKLNTISSRSSGSCSSSSPSPPPSSGKSKTSSAKKTSARTRCNGGCGAARIRPSLHTEHRVPKKRCGQKRTVRPS</sequence>
<dbReference type="Gene3D" id="1.10.1450.10">
    <property type="entry name" value="Tetraspanin"/>
    <property type="match status" value="1"/>
</dbReference>
<feature type="transmembrane region" description="Helical" evidence="6">
    <location>
        <begin position="75"/>
        <end position="96"/>
    </location>
</feature>
<feature type="region of interest" description="Disordered" evidence="5">
    <location>
        <begin position="315"/>
        <end position="415"/>
    </location>
</feature>
<feature type="compositionally biased region" description="Low complexity" evidence="5">
    <location>
        <begin position="347"/>
        <end position="358"/>
    </location>
</feature>
<dbReference type="RefSeq" id="XP_015510569.2">
    <property type="nucleotide sequence ID" value="XM_015655083.2"/>
</dbReference>
<feature type="compositionally biased region" description="Polar residues" evidence="5">
    <location>
        <begin position="315"/>
        <end position="325"/>
    </location>
</feature>
<organism evidence="8">
    <name type="scientific">Neodiprion lecontei</name>
    <name type="common">Redheaded pine sawfly</name>
    <dbReference type="NCBI Taxonomy" id="441921"/>
    <lineage>
        <taxon>Eukaryota</taxon>
        <taxon>Metazoa</taxon>
        <taxon>Ecdysozoa</taxon>
        <taxon>Arthropoda</taxon>
        <taxon>Hexapoda</taxon>
        <taxon>Insecta</taxon>
        <taxon>Pterygota</taxon>
        <taxon>Neoptera</taxon>
        <taxon>Endopterygota</taxon>
        <taxon>Hymenoptera</taxon>
        <taxon>Tenthredinoidea</taxon>
        <taxon>Diprionidae</taxon>
        <taxon>Diprioninae</taxon>
        <taxon>Neodiprion</taxon>
    </lineage>
</organism>
<gene>
    <name evidence="8" type="primary">LOC107217519</name>
</gene>
<feature type="transmembrane region" description="Helical" evidence="6">
    <location>
        <begin position="117"/>
        <end position="139"/>
    </location>
</feature>
<evidence type="ECO:0000256" key="5">
    <source>
        <dbReference type="SAM" id="MobiDB-lite"/>
    </source>
</evidence>
<keyword evidence="3 6" id="KW-1133">Transmembrane helix</keyword>
<dbReference type="InParanoid" id="A0A6J0B6B1"/>
<feature type="compositionally biased region" description="Low complexity" evidence="5">
    <location>
        <begin position="365"/>
        <end position="375"/>
    </location>
</feature>
<evidence type="ECO:0000256" key="3">
    <source>
        <dbReference type="ARBA" id="ARBA00022989"/>
    </source>
</evidence>
<keyword evidence="4 6" id="KW-0472">Membrane</keyword>
<evidence type="ECO:0000256" key="6">
    <source>
        <dbReference type="SAM" id="Phobius"/>
    </source>
</evidence>
<evidence type="ECO:0000313" key="7">
    <source>
        <dbReference type="Proteomes" id="UP000829291"/>
    </source>
</evidence>
<accession>A0A6J0B6B1</accession>
<dbReference type="AlphaFoldDB" id="A0A6J0B6B1"/>
<name>A0A6J0B6B1_NEOLC</name>
<evidence type="ECO:0000313" key="8">
    <source>
        <dbReference type="RefSeq" id="XP_015510569.2"/>
    </source>
</evidence>
<dbReference type="Proteomes" id="UP000829291">
    <property type="component" value="Chromosome 5"/>
</dbReference>
<feature type="transmembrane region" description="Helical" evidence="6">
    <location>
        <begin position="258"/>
        <end position="279"/>
    </location>
</feature>
<dbReference type="SUPFAM" id="SSF48652">
    <property type="entry name" value="Tetraspanin"/>
    <property type="match status" value="1"/>
</dbReference>
<dbReference type="Pfam" id="PF00335">
    <property type="entry name" value="Tetraspanin"/>
    <property type="match status" value="1"/>
</dbReference>
<feature type="compositionally biased region" description="Basic residues" evidence="5">
    <location>
        <begin position="401"/>
        <end position="415"/>
    </location>
</feature>
<dbReference type="GO" id="GO:0016020">
    <property type="term" value="C:membrane"/>
    <property type="evidence" value="ECO:0007669"/>
    <property type="project" value="UniProtKB-SubCell"/>
</dbReference>
<reference evidence="8" key="1">
    <citation type="submission" date="2025-08" db="UniProtKB">
        <authorList>
            <consortium name="RefSeq"/>
        </authorList>
    </citation>
    <scope>IDENTIFICATION</scope>
    <source>
        <tissue evidence="8">Thorax and Abdomen</tissue>
    </source>
</reference>
<evidence type="ECO:0000256" key="1">
    <source>
        <dbReference type="ARBA" id="ARBA00004141"/>
    </source>
</evidence>
<protein>
    <submittedName>
        <fullName evidence="8">Uncharacterized protein LOC107217519 isoform X1</fullName>
    </submittedName>
</protein>
<dbReference type="KEGG" id="nlo:107217519"/>
<keyword evidence="7" id="KW-1185">Reference proteome</keyword>
<evidence type="ECO:0000256" key="2">
    <source>
        <dbReference type="ARBA" id="ARBA00022692"/>
    </source>
</evidence>
<dbReference type="GeneID" id="107217519"/>